<dbReference type="EMBL" id="CAACXN010000010">
    <property type="protein sequence ID" value="VEW10784.1"/>
    <property type="molecule type" value="Genomic_DNA"/>
</dbReference>
<dbReference type="AlphaFoldDB" id="A0A449CZJ0"/>
<sequence length="295" mass="33597">MVDPSDGIPRDSAGWIIRPDPTTRRRLTGDEAFAGVGGATVSDFWRFAMQDLQMNNTRGYLAEFLVGRALGIESNRVEWDPFDLLWHPNATDSVRIEVKSSAYLQTWKQRQLSKPKFSGLKGKVLDEDSGEYSPRADYNADVYVMCLNVQKNPETFDPLDINLWKFFVVPRHRLAVNGFASIDLRWLERESVSPVEFRSLRDEIGRAWHSEWTATRRPAISAEKIAIRENAEFDVPIEFSQVDDRPSAPCTSCGSDTIYDAADLHVIRSTHGSSLKGHFDIYCSKHLADWIEARR</sequence>
<name>A0A449CZJ0_9MICO</name>
<reference evidence="1 2" key="1">
    <citation type="submission" date="2019-02" db="EMBL/GenBank/DDBJ databases">
        <authorList>
            <consortium name="Pathogen Informatics"/>
        </authorList>
    </citation>
    <scope>NUCLEOTIDE SEQUENCE [LARGE SCALE GENOMIC DNA]</scope>
    <source>
        <strain evidence="1 2">3012STDY7078520</strain>
    </source>
</reference>
<accession>A0A449CZJ0</accession>
<dbReference type="Proteomes" id="UP000386281">
    <property type="component" value="Unassembled WGS sequence"/>
</dbReference>
<evidence type="ECO:0000313" key="2">
    <source>
        <dbReference type="Proteomes" id="UP000386281"/>
    </source>
</evidence>
<protein>
    <submittedName>
        <fullName evidence="1">Uncharacterized protein</fullName>
    </submittedName>
</protein>
<organism evidence="1 2">
    <name type="scientific">Brevibacterium casei</name>
    <dbReference type="NCBI Taxonomy" id="33889"/>
    <lineage>
        <taxon>Bacteria</taxon>
        <taxon>Bacillati</taxon>
        <taxon>Actinomycetota</taxon>
        <taxon>Actinomycetes</taxon>
        <taxon>Micrococcales</taxon>
        <taxon>Brevibacteriaceae</taxon>
        <taxon>Brevibacterium</taxon>
    </lineage>
</organism>
<evidence type="ECO:0000313" key="1">
    <source>
        <dbReference type="EMBL" id="VEW10784.1"/>
    </source>
</evidence>
<gene>
    <name evidence="1" type="ORF">NCTC12391_00358</name>
</gene>
<proteinExistence type="predicted"/>
<dbReference type="RefSeq" id="WP_190246572.1">
    <property type="nucleotide sequence ID" value="NZ_CAACXN010000010.1"/>
</dbReference>